<evidence type="ECO:0008006" key="3">
    <source>
        <dbReference type="Google" id="ProtNLM"/>
    </source>
</evidence>
<proteinExistence type="predicted"/>
<reference evidence="1 2" key="1">
    <citation type="submission" date="2018-02" db="EMBL/GenBank/DDBJ databases">
        <title>Sphingobacterium KA21.</title>
        <authorList>
            <person name="Vasarhelyi B.M."/>
            <person name="Deshmukh S."/>
            <person name="Balint B."/>
            <person name="Kukolya J."/>
        </authorList>
    </citation>
    <scope>NUCLEOTIDE SEQUENCE [LARGE SCALE GENOMIC DNA]</scope>
    <source>
        <strain evidence="1 2">Ka21</strain>
    </source>
</reference>
<comment type="caution">
    <text evidence="1">The sequence shown here is derived from an EMBL/GenBank/DDBJ whole genome shotgun (WGS) entry which is preliminary data.</text>
</comment>
<evidence type="ECO:0000313" key="2">
    <source>
        <dbReference type="Proteomes" id="UP000618319"/>
    </source>
</evidence>
<dbReference type="EMBL" id="PSKQ01000027">
    <property type="protein sequence ID" value="MBE8723249.1"/>
    <property type="molecule type" value="Genomic_DNA"/>
</dbReference>
<protein>
    <recommendedName>
        <fullName evidence="3">DUF4625 domain-containing protein</fullName>
    </recommendedName>
</protein>
<keyword evidence="2" id="KW-1185">Reference proteome</keyword>
<organism evidence="1 2">
    <name type="scientific">Sphingobacterium pedocola</name>
    <dbReference type="NCBI Taxonomy" id="2082722"/>
    <lineage>
        <taxon>Bacteria</taxon>
        <taxon>Pseudomonadati</taxon>
        <taxon>Bacteroidota</taxon>
        <taxon>Sphingobacteriia</taxon>
        <taxon>Sphingobacteriales</taxon>
        <taxon>Sphingobacteriaceae</taxon>
        <taxon>Sphingobacterium</taxon>
    </lineage>
</organism>
<accession>A0ABR9TEF1</accession>
<sequence length="285" mass="30363">MAMAIGGLALGFASCSKDGGDDVIIPEAPKITVEATGLAVTDGIISVAIYQDSTIALKYSVEAAGKIKKLDQTLDGVLETVADANAKTSFSKDIALDIPLEDKSYVLKVEVTDENGKSTASTVTIRVRAIIPPSVPLTTVTTVEMGGISGSKNSRWDLDIPEGYGGLSMRCTPNSAGNIGVNCGKAPFMDSFYTNNSLNNTDTEQDRFANTGARFLVTNFTKAEFDAMRNDLPLQKLVINQTKVEELEVGQVIAFKTNEGKIGVLYFESLASGVDDATFLLKIQQ</sequence>
<name>A0ABR9TEF1_9SPHI</name>
<evidence type="ECO:0000313" key="1">
    <source>
        <dbReference type="EMBL" id="MBE8723249.1"/>
    </source>
</evidence>
<gene>
    <name evidence="1" type="ORF">C4F40_21230</name>
</gene>
<dbReference type="Proteomes" id="UP000618319">
    <property type="component" value="Unassembled WGS sequence"/>
</dbReference>